<feature type="non-terminal residue" evidence="2">
    <location>
        <position position="1"/>
    </location>
</feature>
<dbReference type="AlphaFoldDB" id="A0A7J7MQL3"/>
<evidence type="ECO:0000313" key="2">
    <source>
        <dbReference type="EMBL" id="KAF6157124.1"/>
    </source>
</evidence>
<gene>
    <name evidence="2" type="ORF">GIB67_041585</name>
</gene>
<protein>
    <submittedName>
        <fullName evidence="2">Uncharacterized protein</fullName>
    </submittedName>
</protein>
<feature type="region of interest" description="Disordered" evidence="1">
    <location>
        <begin position="177"/>
        <end position="205"/>
    </location>
</feature>
<comment type="caution">
    <text evidence="2">The sequence shown here is derived from an EMBL/GenBank/DDBJ whole genome shotgun (WGS) entry which is preliminary data.</text>
</comment>
<organism evidence="2 3">
    <name type="scientific">Kingdonia uniflora</name>
    <dbReference type="NCBI Taxonomy" id="39325"/>
    <lineage>
        <taxon>Eukaryota</taxon>
        <taxon>Viridiplantae</taxon>
        <taxon>Streptophyta</taxon>
        <taxon>Embryophyta</taxon>
        <taxon>Tracheophyta</taxon>
        <taxon>Spermatophyta</taxon>
        <taxon>Magnoliopsida</taxon>
        <taxon>Ranunculales</taxon>
        <taxon>Circaeasteraceae</taxon>
        <taxon>Kingdonia</taxon>
    </lineage>
</organism>
<dbReference type="Proteomes" id="UP000541444">
    <property type="component" value="Unassembled WGS sequence"/>
</dbReference>
<name>A0A7J7MQL3_9MAGN</name>
<dbReference type="EMBL" id="JACGCM010001281">
    <property type="protein sequence ID" value="KAF6157124.1"/>
    <property type="molecule type" value="Genomic_DNA"/>
</dbReference>
<reference evidence="2 3" key="1">
    <citation type="journal article" date="2020" name="IScience">
        <title>Genome Sequencing of the Endangered Kingdonia uniflora (Circaeasteraceae, Ranunculales) Reveals Potential Mechanisms of Evolutionary Specialization.</title>
        <authorList>
            <person name="Sun Y."/>
            <person name="Deng T."/>
            <person name="Zhang A."/>
            <person name="Moore M.J."/>
            <person name="Landis J.B."/>
            <person name="Lin N."/>
            <person name="Zhang H."/>
            <person name="Zhang X."/>
            <person name="Huang J."/>
            <person name="Zhang X."/>
            <person name="Sun H."/>
            <person name="Wang H."/>
        </authorList>
    </citation>
    <scope>NUCLEOTIDE SEQUENCE [LARGE SCALE GENOMIC DNA]</scope>
    <source>
        <strain evidence="2">TB1705</strain>
        <tissue evidence="2">Leaf</tissue>
    </source>
</reference>
<evidence type="ECO:0000256" key="1">
    <source>
        <dbReference type="SAM" id="MobiDB-lite"/>
    </source>
</evidence>
<proteinExistence type="predicted"/>
<accession>A0A7J7MQL3</accession>
<sequence>GDLDEGFVCYVSQLEYRLSLRLSNLAKGILNIIGVCPAQLNRNTWEVINVCESLNRLWEENEVEKAISPKDVLQFHGRMWNDYIIWVKGDYLQRQDEEPMKLLYRTVKKSPQSKVTKKESLLDTVAREEVELEVVLKEFCIYRYNRANSMSEKKATELDFADVWKATTSSKFTLKFPKKKAGKRDSTSRTTGSGKVEGDAKKRRVDPPTKFIGAKVVESRPFEEDELQAVEDRVILAARKGVKEMSASAQLGLSKMGIYLGIEEGKPKLKNGKVELQKNVARLKSDLVLEGKRLNFVKVAQEVHISKLTEEAQKNLDEVVVQRDRLGRQVAKAEVKAIMEGTYVEEDEVEEDLPGTVGGLDVEQLSAVLPAKDIDFQMVQRRCDKLNARVSQLMVNLATTNLRNKKSEAGKRLMKNKGDVGVSIVKGDVADLSARIKVFEGDVAHIQFYVQRGNKRFKENQGKLDIAYSRERELERVIRGKDQFIRKIYEWLKKSLAGGSISKDRELEELCTQVAELRTTNQAESNKAVKKVKEHNDIVSRIDKHMEWQDGRYKKLENCYQRLRECFSKEVMPKVTRSQMLMAVIAYFVEEVKKLEFERDTLHDCLLGRGCICRADVD</sequence>
<evidence type="ECO:0000313" key="3">
    <source>
        <dbReference type="Proteomes" id="UP000541444"/>
    </source>
</evidence>
<keyword evidence="3" id="KW-1185">Reference proteome</keyword>
<dbReference type="OrthoDB" id="2019763at2759"/>